<feature type="domain" description="Peptidase M13 C-terminal" evidence="1">
    <location>
        <begin position="114"/>
        <end position="188"/>
    </location>
</feature>
<dbReference type="PANTHER" id="PTHR11733">
    <property type="entry name" value="ZINC METALLOPROTEASE FAMILY M13 NEPRILYSIN-RELATED"/>
    <property type="match status" value="1"/>
</dbReference>
<feature type="non-terminal residue" evidence="2">
    <location>
        <position position="192"/>
    </location>
</feature>
<dbReference type="GO" id="GO:0016485">
    <property type="term" value="P:protein processing"/>
    <property type="evidence" value="ECO:0007669"/>
    <property type="project" value="TreeGrafter"/>
</dbReference>
<dbReference type="PROSITE" id="PS51885">
    <property type="entry name" value="NEPRILYSIN"/>
    <property type="match status" value="1"/>
</dbReference>
<evidence type="ECO:0000259" key="1">
    <source>
        <dbReference type="Pfam" id="PF01431"/>
    </source>
</evidence>
<dbReference type="PRINTS" id="PR00786">
    <property type="entry name" value="NEPRILYSIN"/>
</dbReference>
<evidence type="ECO:0000313" key="2">
    <source>
        <dbReference type="EMBL" id="GMS86175.1"/>
    </source>
</evidence>
<dbReference type="Proteomes" id="UP001432027">
    <property type="component" value="Unassembled WGS sequence"/>
</dbReference>
<dbReference type="Gene3D" id="3.40.390.10">
    <property type="entry name" value="Collagenase (Catalytic Domain)"/>
    <property type="match status" value="2"/>
</dbReference>
<dbReference type="Pfam" id="PF01431">
    <property type="entry name" value="Peptidase_M13"/>
    <property type="match status" value="2"/>
</dbReference>
<evidence type="ECO:0000313" key="3">
    <source>
        <dbReference type="Proteomes" id="UP001432027"/>
    </source>
</evidence>
<sequence length="192" mass="21992">RSNFLMSPTIAAVWYQPERNSITIPFGILNPPYYEPKYPTQYNYAGAGAVVGHEFWRVFDDEGVQFNRDGVLADCTFARCSILDSQAQKGFDDMAESASCLLQFILVLRSYGAVEQFTPNQIFWMFYGASMCSKMTDERLKSQLMTGTQAPSSCRVNQAIQYIPEFGKDFHCLFKRGNWQMYPAAEDRCKVW</sequence>
<dbReference type="EMBL" id="BTSX01000002">
    <property type="protein sequence ID" value="GMS86175.1"/>
    <property type="molecule type" value="Genomic_DNA"/>
</dbReference>
<feature type="non-terminal residue" evidence="2">
    <location>
        <position position="1"/>
    </location>
</feature>
<feature type="domain" description="Peptidase M13 C-terminal" evidence="1">
    <location>
        <begin position="14"/>
        <end position="93"/>
    </location>
</feature>
<dbReference type="PANTHER" id="PTHR11733:SF188">
    <property type="entry name" value="NEPRILYSIN"/>
    <property type="match status" value="1"/>
</dbReference>
<proteinExistence type="predicted"/>
<keyword evidence="3" id="KW-1185">Reference proteome</keyword>
<dbReference type="GO" id="GO:0005886">
    <property type="term" value="C:plasma membrane"/>
    <property type="evidence" value="ECO:0007669"/>
    <property type="project" value="TreeGrafter"/>
</dbReference>
<dbReference type="InterPro" id="IPR000718">
    <property type="entry name" value="Peptidase_M13"/>
</dbReference>
<name>A0AAV5T1G1_9BILA</name>
<dbReference type="SUPFAM" id="SSF55486">
    <property type="entry name" value="Metalloproteases ('zincins'), catalytic domain"/>
    <property type="match status" value="1"/>
</dbReference>
<gene>
    <name evidence="2" type="ORF">PENTCL1PPCAC_8350</name>
</gene>
<dbReference type="InterPro" id="IPR024079">
    <property type="entry name" value="MetalloPept_cat_dom_sf"/>
</dbReference>
<dbReference type="GO" id="GO:0004222">
    <property type="term" value="F:metalloendopeptidase activity"/>
    <property type="evidence" value="ECO:0007669"/>
    <property type="project" value="InterPro"/>
</dbReference>
<dbReference type="AlphaFoldDB" id="A0AAV5T1G1"/>
<reference evidence="2" key="1">
    <citation type="submission" date="2023-10" db="EMBL/GenBank/DDBJ databases">
        <title>Genome assembly of Pristionchus species.</title>
        <authorList>
            <person name="Yoshida K."/>
            <person name="Sommer R.J."/>
        </authorList>
    </citation>
    <scope>NUCLEOTIDE SEQUENCE</scope>
    <source>
        <strain evidence="2">RS0144</strain>
    </source>
</reference>
<organism evidence="2 3">
    <name type="scientific">Pristionchus entomophagus</name>
    <dbReference type="NCBI Taxonomy" id="358040"/>
    <lineage>
        <taxon>Eukaryota</taxon>
        <taxon>Metazoa</taxon>
        <taxon>Ecdysozoa</taxon>
        <taxon>Nematoda</taxon>
        <taxon>Chromadorea</taxon>
        <taxon>Rhabditida</taxon>
        <taxon>Rhabditina</taxon>
        <taxon>Diplogasteromorpha</taxon>
        <taxon>Diplogasteroidea</taxon>
        <taxon>Neodiplogasteridae</taxon>
        <taxon>Pristionchus</taxon>
    </lineage>
</organism>
<dbReference type="InterPro" id="IPR018497">
    <property type="entry name" value="Peptidase_M13_C"/>
</dbReference>
<accession>A0AAV5T1G1</accession>
<comment type="caution">
    <text evidence="2">The sequence shown here is derived from an EMBL/GenBank/DDBJ whole genome shotgun (WGS) entry which is preliminary data.</text>
</comment>
<protein>
    <recommendedName>
        <fullName evidence="1">Peptidase M13 C-terminal domain-containing protein</fullName>
    </recommendedName>
</protein>